<dbReference type="RefSeq" id="WP_004624601.1">
    <property type="nucleotide sequence ID" value="NZ_AORV01000025.1"/>
</dbReference>
<dbReference type="GO" id="GO:0006935">
    <property type="term" value="P:chemotaxis"/>
    <property type="evidence" value="ECO:0007669"/>
    <property type="project" value="UniProtKB-KW"/>
</dbReference>
<name>S0FLV1_RUMCE</name>
<dbReference type="STRING" id="1195236.CTER_1114"/>
<keyword evidence="1" id="KW-0145">Chemotaxis</keyword>
<protein>
    <submittedName>
        <fullName evidence="3">Chemotaxis protein CheX</fullName>
    </submittedName>
</protein>
<organism evidence="3 4">
    <name type="scientific">Ruminiclostridium cellobioparum subsp. termitidis CT1112</name>
    <dbReference type="NCBI Taxonomy" id="1195236"/>
    <lineage>
        <taxon>Bacteria</taxon>
        <taxon>Bacillati</taxon>
        <taxon>Bacillota</taxon>
        <taxon>Clostridia</taxon>
        <taxon>Eubacteriales</taxon>
        <taxon>Oscillospiraceae</taxon>
        <taxon>Ruminiclostridium</taxon>
    </lineage>
</organism>
<reference evidence="3 4" key="1">
    <citation type="journal article" date="2013" name="Genome Announc.">
        <title>Draft Genome Sequence of the Cellulolytic, Mesophilic, Anaerobic Bacterium Clostridium termitidis Strain CT1112 (DSM 5398).</title>
        <authorList>
            <person name="Lal S."/>
            <person name="Ramachandran U."/>
            <person name="Zhang X."/>
            <person name="Munir R."/>
            <person name="Sparling R."/>
            <person name="Levin D.B."/>
        </authorList>
    </citation>
    <scope>NUCLEOTIDE SEQUENCE [LARGE SCALE GENOMIC DNA]</scope>
    <source>
        <strain evidence="3 4">CT1112</strain>
    </source>
</reference>
<dbReference type="InterPro" id="IPR038756">
    <property type="entry name" value="CheX-like"/>
</dbReference>
<evidence type="ECO:0000313" key="4">
    <source>
        <dbReference type="Proteomes" id="UP000014155"/>
    </source>
</evidence>
<evidence type="ECO:0000256" key="1">
    <source>
        <dbReference type="ARBA" id="ARBA00022500"/>
    </source>
</evidence>
<dbReference type="CDD" id="cd17906">
    <property type="entry name" value="CheX"/>
    <property type="match status" value="1"/>
</dbReference>
<gene>
    <name evidence="3" type="ORF">CTER_1114</name>
</gene>
<dbReference type="InterPro" id="IPR028976">
    <property type="entry name" value="CheC-like_sf"/>
</dbReference>
<dbReference type="Pfam" id="PF13690">
    <property type="entry name" value="CheX"/>
    <property type="match status" value="1"/>
</dbReference>
<dbReference type="eggNOG" id="COG1406">
    <property type="taxonomic scope" value="Bacteria"/>
</dbReference>
<sequence>MDAKYVNLFLEAFGKTLEQFGVGGIKRTNIKKKSKLYVDSEVSTIILLKGGIQGNIVLSMSQDTAKGLASAMMMGMSVSVIDEIARSAIGELSGMIAGTSSTMLASLGVSLQISPPMVIFESCDINLHETLAVDFETQIGKIEFNIGFV</sequence>
<comment type="caution">
    <text evidence="3">The sequence shown here is derived from an EMBL/GenBank/DDBJ whole genome shotgun (WGS) entry which is preliminary data.</text>
</comment>
<feature type="domain" description="Chemotaxis phosphatase CheX-like" evidence="2">
    <location>
        <begin position="42"/>
        <end position="120"/>
    </location>
</feature>
<dbReference type="Gene3D" id="3.40.1550.10">
    <property type="entry name" value="CheC-like"/>
    <property type="match status" value="1"/>
</dbReference>
<proteinExistence type="predicted"/>
<dbReference type="PANTHER" id="PTHR39452">
    <property type="entry name" value="CHEY-P PHOSPHATASE CHEX"/>
    <property type="match status" value="1"/>
</dbReference>
<dbReference type="AlphaFoldDB" id="S0FLV1"/>
<evidence type="ECO:0000313" key="3">
    <source>
        <dbReference type="EMBL" id="EMS72867.1"/>
    </source>
</evidence>
<keyword evidence="4" id="KW-1185">Reference proteome</keyword>
<accession>S0FLV1</accession>
<dbReference type="InterPro" id="IPR028051">
    <property type="entry name" value="CheX-like_dom"/>
</dbReference>
<dbReference type="SUPFAM" id="SSF103039">
    <property type="entry name" value="CheC-like"/>
    <property type="match status" value="1"/>
</dbReference>
<evidence type="ECO:0000259" key="2">
    <source>
        <dbReference type="Pfam" id="PF13690"/>
    </source>
</evidence>
<dbReference type="PATRIC" id="fig|1195236.3.peg.1410"/>
<dbReference type="EMBL" id="AORV01000025">
    <property type="protein sequence ID" value="EMS72867.1"/>
    <property type="molecule type" value="Genomic_DNA"/>
</dbReference>
<dbReference type="Proteomes" id="UP000014155">
    <property type="component" value="Unassembled WGS sequence"/>
</dbReference>
<dbReference type="PANTHER" id="PTHR39452:SF1">
    <property type="entry name" value="CHEY-P PHOSPHATASE CHEX"/>
    <property type="match status" value="1"/>
</dbReference>